<feature type="transmembrane region" description="Helical" evidence="1">
    <location>
        <begin position="152"/>
        <end position="170"/>
    </location>
</feature>
<keyword evidence="1" id="KW-0812">Transmembrane</keyword>
<feature type="transmembrane region" description="Helical" evidence="1">
    <location>
        <begin position="125"/>
        <end position="145"/>
    </location>
</feature>
<keyword evidence="3" id="KW-1185">Reference proteome</keyword>
<name>A0ABW0W1S5_9BACL</name>
<dbReference type="EMBL" id="JBHSOW010000060">
    <property type="protein sequence ID" value="MFC5650666.1"/>
    <property type="molecule type" value="Genomic_DNA"/>
</dbReference>
<keyword evidence="1" id="KW-0472">Membrane</keyword>
<reference evidence="3" key="1">
    <citation type="journal article" date="2019" name="Int. J. Syst. Evol. Microbiol.">
        <title>The Global Catalogue of Microorganisms (GCM) 10K type strain sequencing project: providing services to taxonomists for standard genome sequencing and annotation.</title>
        <authorList>
            <consortium name="The Broad Institute Genomics Platform"/>
            <consortium name="The Broad Institute Genome Sequencing Center for Infectious Disease"/>
            <person name="Wu L."/>
            <person name="Ma J."/>
        </authorList>
    </citation>
    <scope>NUCLEOTIDE SEQUENCE [LARGE SCALE GENOMIC DNA]</scope>
    <source>
        <strain evidence="3">CGMCC 1.3240</strain>
    </source>
</reference>
<sequence length="230" mass="26172">MNPARLAKIERSLLICAFTLCSLFVVLLIALKWPSYWVYIASEQTPMTWLQSVIWFGCVLFALLSFTLLYIQEGLRRHALTWLMLAGAFLFLMMDERFAFHERVRDHYLKPAGIKILPWMEAGDFILLMYAVVALAFVIPIYRVYRVRRTALIWLGIAAILFATAVGMDTLDVSKMSKATERFEQSMEEIIELLAVLSLFSSVWLMIGFYLSAFRGSAAAAVSEEQSGEG</sequence>
<gene>
    <name evidence="2" type="ORF">ACFPYJ_16345</name>
</gene>
<comment type="caution">
    <text evidence="2">The sequence shown here is derived from an EMBL/GenBank/DDBJ whole genome shotgun (WGS) entry which is preliminary data.</text>
</comment>
<dbReference type="RefSeq" id="WP_379189242.1">
    <property type="nucleotide sequence ID" value="NZ_JBHSOW010000060.1"/>
</dbReference>
<evidence type="ECO:0000313" key="3">
    <source>
        <dbReference type="Proteomes" id="UP001596047"/>
    </source>
</evidence>
<evidence type="ECO:0000313" key="2">
    <source>
        <dbReference type="EMBL" id="MFC5650666.1"/>
    </source>
</evidence>
<protein>
    <submittedName>
        <fullName evidence="2">Uncharacterized protein</fullName>
    </submittedName>
</protein>
<accession>A0ABW0W1S5</accession>
<proteinExistence type="predicted"/>
<evidence type="ECO:0000256" key="1">
    <source>
        <dbReference type="SAM" id="Phobius"/>
    </source>
</evidence>
<feature type="transmembrane region" description="Helical" evidence="1">
    <location>
        <begin position="53"/>
        <end position="71"/>
    </location>
</feature>
<organism evidence="2 3">
    <name type="scientific">Paenibacillus solisilvae</name>
    <dbReference type="NCBI Taxonomy" id="2486751"/>
    <lineage>
        <taxon>Bacteria</taxon>
        <taxon>Bacillati</taxon>
        <taxon>Bacillota</taxon>
        <taxon>Bacilli</taxon>
        <taxon>Bacillales</taxon>
        <taxon>Paenibacillaceae</taxon>
        <taxon>Paenibacillus</taxon>
    </lineage>
</organism>
<dbReference type="Proteomes" id="UP001596047">
    <property type="component" value="Unassembled WGS sequence"/>
</dbReference>
<feature type="transmembrane region" description="Helical" evidence="1">
    <location>
        <begin position="12"/>
        <end position="33"/>
    </location>
</feature>
<keyword evidence="1" id="KW-1133">Transmembrane helix</keyword>
<feature type="transmembrane region" description="Helical" evidence="1">
    <location>
        <begin position="78"/>
        <end position="94"/>
    </location>
</feature>
<feature type="transmembrane region" description="Helical" evidence="1">
    <location>
        <begin position="190"/>
        <end position="211"/>
    </location>
</feature>